<organism evidence="2 3">
    <name type="scientific">Catalinimonas alkaloidigena</name>
    <dbReference type="NCBI Taxonomy" id="1075417"/>
    <lineage>
        <taxon>Bacteria</taxon>
        <taxon>Pseudomonadati</taxon>
        <taxon>Bacteroidota</taxon>
        <taxon>Cytophagia</taxon>
        <taxon>Cytophagales</taxon>
        <taxon>Catalimonadaceae</taxon>
        <taxon>Catalinimonas</taxon>
    </lineage>
</organism>
<sequence length="563" mass="62853">MAFSRTRFAALASALVWALLISTTTQAQHPLLEPLATLQQQVKEVATDKNTYEQALSFSADKPYLLELTRKEIDKKGKESQQRYVFNLGLMDKNLVRRNTSQGLMRISARSGGQPVIKEYEDGELDGFTDELELYCTDVDNARAIEEALKAAIPLAEEAWKSTIAIPTELAPLRQWITDQVQNVEAGDATYKQALSPEEGHAARGVLTRQKSTSKGLEDEERYEWNFGDLHEPSVTMKVSGKLISVKANIRQNKKFVRREEGGELKGFDDEISLYAADADQAQVLVQGLRDLIPLARAASEKLLIQPTSTAEGLTHLKNQIQSFKVGTTSYEQSFDGDAVATYIRTTTDEKKSEEEKFVFNFGDLNEKSVSIDVNKLTFTVSATTTNKQSFVGVFEDGERQNYTSSVAFYVPDLPTAKQLEHLLVYCIGNLRKDGQAQDLSWLSATLAGLDERALGMTQKLELREGDNCKMSFATREDDGKKVKENLYEFNVYDLDPDKVGLSVKSKTVSVVAPTKYNEKIIKNYENGDKVSYVSSLSITAPDIETGRTMVATLQKMIRDCKK</sequence>
<keyword evidence="3" id="KW-1185">Reference proteome</keyword>
<accession>A0A1G9AV38</accession>
<protein>
    <submittedName>
        <fullName evidence="2">Uncharacterized protein</fullName>
    </submittedName>
</protein>
<dbReference type="OrthoDB" id="1185854at2"/>
<name>A0A1G9AV38_9BACT</name>
<feature type="signal peptide" evidence="1">
    <location>
        <begin position="1"/>
        <end position="27"/>
    </location>
</feature>
<feature type="chain" id="PRO_5011472578" evidence="1">
    <location>
        <begin position="28"/>
        <end position="563"/>
    </location>
</feature>
<evidence type="ECO:0000256" key="1">
    <source>
        <dbReference type="SAM" id="SignalP"/>
    </source>
</evidence>
<keyword evidence="1" id="KW-0732">Signal</keyword>
<dbReference type="RefSeq" id="WP_089680059.1">
    <property type="nucleotide sequence ID" value="NZ_FNFO01000002.1"/>
</dbReference>
<dbReference type="AlphaFoldDB" id="A0A1G9AV38"/>
<gene>
    <name evidence="2" type="ORF">SAMN05421823_102421</name>
</gene>
<dbReference type="Proteomes" id="UP000198510">
    <property type="component" value="Unassembled WGS sequence"/>
</dbReference>
<dbReference type="EMBL" id="FNFO01000002">
    <property type="protein sequence ID" value="SDK31259.1"/>
    <property type="molecule type" value="Genomic_DNA"/>
</dbReference>
<evidence type="ECO:0000313" key="2">
    <source>
        <dbReference type="EMBL" id="SDK31259.1"/>
    </source>
</evidence>
<reference evidence="2 3" key="1">
    <citation type="submission" date="2016-10" db="EMBL/GenBank/DDBJ databases">
        <authorList>
            <person name="de Groot N.N."/>
        </authorList>
    </citation>
    <scope>NUCLEOTIDE SEQUENCE [LARGE SCALE GENOMIC DNA]</scope>
    <source>
        <strain evidence="2 3">DSM 25186</strain>
    </source>
</reference>
<proteinExistence type="predicted"/>
<evidence type="ECO:0000313" key="3">
    <source>
        <dbReference type="Proteomes" id="UP000198510"/>
    </source>
</evidence>